<feature type="transmembrane region" description="Helical" evidence="11">
    <location>
        <begin position="12"/>
        <end position="37"/>
    </location>
</feature>
<dbReference type="Gene3D" id="1.10.3720.10">
    <property type="entry name" value="MetI-like"/>
    <property type="match status" value="2"/>
</dbReference>
<keyword evidence="7 11" id="KW-0812">Transmembrane</keyword>
<proteinExistence type="predicted"/>
<feature type="transmembrane region" description="Helical" evidence="11">
    <location>
        <begin position="199"/>
        <end position="220"/>
    </location>
</feature>
<reference evidence="13 14" key="1">
    <citation type="journal article" date="2013" name="Antonie Van Leeuwenhoek">
        <title>Dongia rigui sp. nov., isolated from freshwater of a large wetland in Korea.</title>
        <authorList>
            <person name="Baik K.S."/>
            <person name="Hwang Y.M."/>
            <person name="Choi J.S."/>
            <person name="Kwon J."/>
            <person name="Seong C.N."/>
        </authorList>
    </citation>
    <scope>NUCLEOTIDE SEQUENCE [LARGE SCALE GENOMIC DNA]</scope>
    <source>
        <strain evidence="13 14">04SU4-P</strain>
    </source>
</reference>
<evidence type="ECO:0000256" key="1">
    <source>
        <dbReference type="ARBA" id="ARBA00004429"/>
    </source>
</evidence>
<dbReference type="InterPro" id="IPR000515">
    <property type="entry name" value="MetI-like"/>
</dbReference>
<gene>
    <name evidence="13" type="primary">thiP</name>
    <name evidence="13" type="ORF">SMD31_04810</name>
</gene>
<feature type="transmembrane region" description="Helical" evidence="11">
    <location>
        <begin position="400"/>
        <end position="424"/>
    </location>
</feature>
<dbReference type="PROSITE" id="PS50928">
    <property type="entry name" value="ABC_TM1"/>
    <property type="match status" value="2"/>
</dbReference>
<keyword evidence="5" id="KW-1003">Cell membrane</keyword>
<dbReference type="PANTHER" id="PTHR30183">
    <property type="entry name" value="MOLYBDENUM TRANSPORT SYSTEM PERMEASE PROTEIN MODB"/>
    <property type="match status" value="1"/>
</dbReference>
<evidence type="ECO:0000256" key="8">
    <source>
        <dbReference type="ARBA" id="ARBA00022737"/>
    </source>
</evidence>
<organism evidence="13 14">
    <name type="scientific">Dongia rigui</name>
    <dbReference type="NCBI Taxonomy" id="940149"/>
    <lineage>
        <taxon>Bacteria</taxon>
        <taxon>Pseudomonadati</taxon>
        <taxon>Pseudomonadota</taxon>
        <taxon>Alphaproteobacteria</taxon>
        <taxon>Rhodospirillales</taxon>
        <taxon>Dongiaceae</taxon>
        <taxon>Dongia</taxon>
    </lineage>
</organism>
<evidence type="ECO:0000256" key="5">
    <source>
        <dbReference type="ARBA" id="ARBA00022475"/>
    </source>
</evidence>
<comment type="subunit">
    <text evidence="2">The complex is composed of two ATP-binding proteins (ThiQ), two transmembrane proteins (ThiP) and a solute-binding protein (ThiB).</text>
</comment>
<keyword evidence="8" id="KW-0677">Repeat</keyword>
<feature type="transmembrane region" description="Helical" evidence="11">
    <location>
        <begin position="136"/>
        <end position="159"/>
    </location>
</feature>
<feature type="transmembrane region" description="Helical" evidence="11">
    <location>
        <begin position="331"/>
        <end position="353"/>
    </location>
</feature>
<feature type="transmembrane region" description="Helical" evidence="11">
    <location>
        <begin position="92"/>
        <end position="116"/>
    </location>
</feature>
<dbReference type="RefSeq" id="WP_320499599.1">
    <property type="nucleotide sequence ID" value="NZ_JAXCLX010000001.1"/>
</dbReference>
<dbReference type="CDD" id="cd06261">
    <property type="entry name" value="TM_PBP2"/>
    <property type="match status" value="2"/>
</dbReference>
<dbReference type="NCBIfam" id="TIGR01253">
    <property type="entry name" value="thiP"/>
    <property type="match status" value="1"/>
</dbReference>
<keyword evidence="6" id="KW-0997">Cell inner membrane</keyword>
<evidence type="ECO:0000259" key="12">
    <source>
        <dbReference type="PROSITE" id="PS50928"/>
    </source>
</evidence>
<name>A0ABU5DVB3_9PROT</name>
<keyword evidence="10 11" id="KW-0472">Membrane</keyword>
<feature type="transmembrane region" description="Helical" evidence="11">
    <location>
        <begin position="57"/>
        <end position="80"/>
    </location>
</feature>
<keyword evidence="4" id="KW-0813">Transport</keyword>
<feature type="transmembrane region" description="Helical" evidence="11">
    <location>
        <begin position="506"/>
        <end position="525"/>
    </location>
</feature>
<evidence type="ECO:0000256" key="2">
    <source>
        <dbReference type="ARBA" id="ARBA00011650"/>
    </source>
</evidence>
<evidence type="ECO:0000256" key="4">
    <source>
        <dbReference type="ARBA" id="ARBA00022448"/>
    </source>
</evidence>
<dbReference type="SUPFAM" id="SSF161098">
    <property type="entry name" value="MetI-like"/>
    <property type="match status" value="2"/>
</dbReference>
<evidence type="ECO:0000256" key="3">
    <source>
        <dbReference type="ARBA" id="ARBA00016947"/>
    </source>
</evidence>
<evidence type="ECO:0000256" key="6">
    <source>
        <dbReference type="ARBA" id="ARBA00022519"/>
    </source>
</evidence>
<feature type="transmembrane region" description="Helical" evidence="11">
    <location>
        <begin position="240"/>
        <end position="262"/>
    </location>
</feature>
<evidence type="ECO:0000313" key="14">
    <source>
        <dbReference type="Proteomes" id="UP001271769"/>
    </source>
</evidence>
<keyword evidence="9 11" id="KW-1133">Transmembrane helix</keyword>
<dbReference type="EMBL" id="JAXCLX010000001">
    <property type="protein sequence ID" value="MDY0871225.1"/>
    <property type="molecule type" value="Genomic_DNA"/>
</dbReference>
<feature type="domain" description="ABC transmembrane type-1" evidence="12">
    <location>
        <begin position="55"/>
        <end position="257"/>
    </location>
</feature>
<dbReference type="Proteomes" id="UP001271769">
    <property type="component" value="Unassembled WGS sequence"/>
</dbReference>
<evidence type="ECO:0000256" key="10">
    <source>
        <dbReference type="ARBA" id="ARBA00023136"/>
    </source>
</evidence>
<dbReference type="InterPro" id="IPR005947">
    <property type="entry name" value="ThiP_ABC_transpt"/>
</dbReference>
<feature type="domain" description="ABC transmembrane type-1" evidence="12">
    <location>
        <begin position="331"/>
        <end position="525"/>
    </location>
</feature>
<keyword evidence="14" id="KW-1185">Reference proteome</keyword>
<feature type="transmembrane region" description="Helical" evidence="11">
    <location>
        <begin position="290"/>
        <end position="311"/>
    </location>
</feature>
<accession>A0ABU5DVB3</accession>
<feature type="transmembrane region" description="Helical" evidence="11">
    <location>
        <begin position="465"/>
        <end position="486"/>
    </location>
</feature>
<dbReference type="PANTHER" id="PTHR30183:SF9">
    <property type="entry name" value="THIAMINE TRANSPORT SYSTEM PERMEASE PROTEIN THIP"/>
    <property type="match status" value="1"/>
</dbReference>
<comment type="subcellular location">
    <subcellularLocation>
        <location evidence="1">Cell inner membrane</location>
        <topology evidence="1">Multi-pass membrane protein</topology>
    </subcellularLocation>
</comment>
<protein>
    <recommendedName>
        <fullName evidence="3">Thiamine transport system permease protein ThiP</fullName>
    </recommendedName>
</protein>
<dbReference type="InterPro" id="IPR035906">
    <property type="entry name" value="MetI-like_sf"/>
</dbReference>
<sequence length="535" mass="56299">MSQRTTANGRQPAAFLIGCGLALALAAAAIAVLVLLWQAGGDIASVSFRYLGKVLAFTLWQALLSTVLSLVAAVPVTRALARRSEFPGRAWLLRLCALPMVMPTIVGIFGVVAVFGGSGYLAAVAALAGSDWRPRLYGLQGILIAHVFFNLPLAIRLLLPAYAAVPAESWRLAAQLGMTGRDVFRFIEMPLLRQQLPGIAVIIFMLCFTTFAVALTLGGGPAATTLEVAIYQALRFDFDLSLGALLAILQVVLCAGGAFAVWRMGREMTMGAATRLVIRRYDGATTGTQLMDYGFILLAALFLVLPIAALVQKGIAGISAAASPASLSRAGIVSLALGLGGGGLATVIGYLLAQTRQRLVALGHPRAAMLMALTGRLGLFVSPMVIGTGIFLAATGHVDLYALAVPGVIVLNAVMALPFVLGLLEPAIAMAAERHDRLCAALGIKGWHRWREIDWPVLRRPLGSAFAFASVIAMGDLGAIALFGSQDLTNLTLLLYGQLGAYRLDGAASTALLLLALTLVTYAALERWVGGRELR</sequence>
<evidence type="ECO:0000256" key="9">
    <source>
        <dbReference type="ARBA" id="ARBA00022989"/>
    </source>
</evidence>
<comment type="caution">
    <text evidence="13">The sequence shown here is derived from an EMBL/GenBank/DDBJ whole genome shotgun (WGS) entry which is preliminary data.</text>
</comment>
<feature type="transmembrane region" description="Helical" evidence="11">
    <location>
        <begin position="373"/>
        <end position="394"/>
    </location>
</feature>
<evidence type="ECO:0000313" key="13">
    <source>
        <dbReference type="EMBL" id="MDY0871225.1"/>
    </source>
</evidence>
<evidence type="ECO:0000256" key="7">
    <source>
        <dbReference type="ARBA" id="ARBA00022692"/>
    </source>
</evidence>
<evidence type="ECO:0000256" key="11">
    <source>
        <dbReference type="SAM" id="Phobius"/>
    </source>
</evidence>